<protein>
    <submittedName>
        <fullName evidence="2">Uncharacterized protein</fullName>
    </submittedName>
</protein>
<dbReference type="OrthoDB" id="1991383at2759"/>
<dbReference type="AlphaFoldDB" id="A0A7J6W743"/>
<dbReference type="Proteomes" id="UP000554482">
    <property type="component" value="Unassembled WGS sequence"/>
</dbReference>
<evidence type="ECO:0000313" key="2">
    <source>
        <dbReference type="EMBL" id="KAF5192833.1"/>
    </source>
</evidence>
<comment type="caution">
    <text evidence="2">The sequence shown here is derived from an EMBL/GenBank/DDBJ whole genome shotgun (WGS) entry which is preliminary data.</text>
</comment>
<reference evidence="2 3" key="1">
    <citation type="submission" date="2020-06" db="EMBL/GenBank/DDBJ databases">
        <title>Transcriptomic and genomic resources for Thalictrum thalictroides and T. hernandezii: Facilitating candidate gene discovery in an emerging model plant lineage.</title>
        <authorList>
            <person name="Arias T."/>
            <person name="Riano-Pachon D.M."/>
            <person name="Di Stilio V.S."/>
        </authorList>
    </citation>
    <scope>NUCLEOTIDE SEQUENCE [LARGE SCALE GENOMIC DNA]</scope>
    <source>
        <strain evidence="3">cv. WT478/WT964</strain>
        <tissue evidence="2">Leaves</tissue>
    </source>
</reference>
<evidence type="ECO:0000313" key="3">
    <source>
        <dbReference type="Proteomes" id="UP000554482"/>
    </source>
</evidence>
<accession>A0A7J6W743</accession>
<gene>
    <name evidence="2" type="ORF">FRX31_017581</name>
</gene>
<dbReference type="EMBL" id="JABWDY010020873">
    <property type="protein sequence ID" value="KAF5192833.1"/>
    <property type="molecule type" value="Genomic_DNA"/>
</dbReference>
<organism evidence="2 3">
    <name type="scientific">Thalictrum thalictroides</name>
    <name type="common">Rue-anemone</name>
    <name type="synonym">Anemone thalictroides</name>
    <dbReference type="NCBI Taxonomy" id="46969"/>
    <lineage>
        <taxon>Eukaryota</taxon>
        <taxon>Viridiplantae</taxon>
        <taxon>Streptophyta</taxon>
        <taxon>Embryophyta</taxon>
        <taxon>Tracheophyta</taxon>
        <taxon>Spermatophyta</taxon>
        <taxon>Magnoliopsida</taxon>
        <taxon>Ranunculales</taxon>
        <taxon>Ranunculaceae</taxon>
        <taxon>Thalictroideae</taxon>
        <taxon>Thalictrum</taxon>
    </lineage>
</organism>
<name>A0A7J6W743_THATH</name>
<feature type="coiled-coil region" evidence="1">
    <location>
        <begin position="160"/>
        <end position="221"/>
    </location>
</feature>
<sequence>MVADESVNNYMVDSETLSSIDKFLGLINIMESITNEQQKAEFFFSNGDELKRIIAELEKVGYNGAAFNKWLEGFESSLLLLRDIDAKLSELGKKRKEVKEAKFEALPTKLTEERLHTNGREMVTDESVNSYIMDETLSSMEKFLGLIDTMESITNKQQKAEFFFDNVDELRKMIAELEKVGYNVGSFKKWFDGLELSLLLLRENDGKLSVLDKERKELEEAEI</sequence>
<keyword evidence="1" id="KW-0175">Coiled coil</keyword>
<keyword evidence="3" id="KW-1185">Reference proteome</keyword>
<proteinExistence type="predicted"/>
<evidence type="ECO:0000256" key="1">
    <source>
        <dbReference type="SAM" id="Coils"/>
    </source>
</evidence>